<evidence type="ECO:0000313" key="1">
    <source>
        <dbReference type="EMBL" id="CAA2971027.1"/>
    </source>
</evidence>
<protein>
    <submittedName>
        <fullName evidence="1">Uncharacterized protein</fullName>
    </submittedName>
</protein>
<evidence type="ECO:0000313" key="2">
    <source>
        <dbReference type="Proteomes" id="UP000594638"/>
    </source>
</evidence>
<sequence>TSHQKSEVPEFTQARKKTRVREIKILIAYWTRGRDWPNVLTAANRASAVNVKLRIQGETILLQQALRTTSIIRPPSQTIYRCLKHHQINQVFKKKHIMCS</sequence>
<dbReference type="EMBL" id="CACTIH010001992">
    <property type="protein sequence ID" value="CAA2971027.1"/>
    <property type="molecule type" value="Genomic_DNA"/>
</dbReference>
<keyword evidence="2" id="KW-1185">Reference proteome</keyword>
<proteinExistence type="predicted"/>
<organism evidence="1 2">
    <name type="scientific">Olea europaea subsp. europaea</name>
    <dbReference type="NCBI Taxonomy" id="158383"/>
    <lineage>
        <taxon>Eukaryota</taxon>
        <taxon>Viridiplantae</taxon>
        <taxon>Streptophyta</taxon>
        <taxon>Embryophyta</taxon>
        <taxon>Tracheophyta</taxon>
        <taxon>Spermatophyta</taxon>
        <taxon>Magnoliopsida</taxon>
        <taxon>eudicotyledons</taxon>
        <taxon>Gunneridae</taxon>
        <taxon>Pentapetalae</taxon>
        <taxon>asterids</taxon>
        <taxon>lamiids</taxon>
        <taxon>Lamiales</taxon>
        <taxon>Oleaceae</taxon>
        <taxon>Oleeae</taxon>
        <taxon>Olea</taxon>
    </lineage>
</organism>
<name>A0A8S0QZ09_OLEEU</name>
<gene>
    <name evidence="1" type="ORF">OLEA9_A116185</name>
</gene>
<dbReference type="Gramene" id="OE9A116185T1">
    <property type="protein sequence ID" value="OE9A116185C1"/>
    <property type="gene ID" value="OE9A116185"/>
</dbReference>
<comment type="caution">
    <text evidence="1">The sequence shown here is derived from an EMBL/GenBank/DDBJ whole genome shotgun (WGS) entry which is preliminary data.</text>
</comment>
<feature type="non-terminal residue" evidence="1">
    <location>
        <position position="1"/>
    </location>
</feature>
<accession>A0A8S0QZ09</accession>
<dbReference type="Proteomes" id="UP000594638">
    <property type="component" value="Unassembled WGS sequence"/>
</dbReference>
<dbReference type="AlphaFoldDB" id="A0A8S0QZ09"/>
<reference evidence="1 2" key="1">
    <citation type="submission" date="2019-12" db="EMBL/GenBank/DDBJ databases">
        <authorList>
            <person name="Alioto T."/>
            <person name="Alioto T."/>
            <person name="Gomez Garrido J."/>
        </authorList>
    </citation>
    <scope>NUCLEOTIDE SEQUENCE [LARGE SCALE GENOMIC DNA]</scope>
</reference>